<gene>
    <name evidence="6" type="ORF">FHX72_003477</name>
</gene>
<evidence type="ECO:0000313" key="7">
    <source>
        <dbReference type="Proteomes" id="UP000545286"/>
    </source>
</evidence>
<feature type="transmembrane region" description="Helical" evidence="5">
    <location>
        <begin position="77"/>
        <end position="97"/>
    </location>
</feature>
<evidence type="ECO:0000256" key="4">
    <source>
        <dbReference type="ARBA" id="ARBA00023136"/>
    </source>
</evidence>
<feature type="transmembrane region" description="Helical" evidence="5">
    <location>
        <begin position="268"/>
        <end position="288"/>
    </location>
</feature>
<dbReference type="PANTHER" id="PTHR33514">
    <property type="entry name" value="PROTEIN ABCI12, CHLOROPLASTIC"/>
    <property type="match status" value="1"/>
</dbReference>
<feature type="transmembrane region" description="Helical" evidence="5">
    <location>
        <begin position="133"/>
        <end position="159"/>
    </location>
</feature>
<keyword evidence="7" id="KW-1185">Reference proteome</keyword>
<comment type="subcellular location">
    <subcellularLocation>
        <location evidence="1">Membrane</location>
        <topology evidence="1">Multi-pass membrane protein</topology>
    </subcellularLocation>
</comment>
<sequence length="289" mass="30442">MSAAGNALVSRPSVERSRAERLPWLHRRTPLVKIAATLPAIIAMFVVRDALSPAVLILLCGAAIASGARMTARGTLLLILGVPAVVAVLSVTLGVWVDPNVAGETASATPLLAALGLDGTATIFELAGRPFTVAAWATGLGTALRLVAIVLLSLVGGIATAGDDFVRSLVQHLRVPYRFGYAAMAAFRFVPRFQSELEVIRAARRVRGIDRGRGLLAWVRSQLDVAIPLLAGALRHADRVALSMDARAFGFAPTRTERHVLRTDAADWALMPIAWAATAAALLAPSILG</sequence>
<dbReference type="PANTHER" id="PTHR33514:SF13">
    <property type="entry name" value="PROTEIN ABCI12, CHLOROPLASTIC"/>
    <property type="match status" value="1"/>
</dbReference>
<evidence type="ECO:0000256" key="1">
    <source>
        <dbReference type="ARBA" id="ARBA00004141"/>
    </source>
</evidence>
<keyword evidence="3 5" id="KW-1133">Transmembrane helix</keyword>
<evidence type="ECO:0000256" key="2">
    <source>
        <dbReference type="ARBA" id="ARBA00022692"/>
    </source>
</evidence>
<keyword evidence="2 5" id="KW-0812">Transmembrane</keyword>
<evidence type="ECO:0000313" key="6">
    <source>
        <dbReference type="EMBL" id="MBB2959312.1"/>
    </source>
</evidence>
<dbReference type="RefSeq" id="WP_068495091.1">
    <property type="nucleotide sequence ID" value="NZ_CZJY01000085.1"/>
</dbReference>
<dbReference type="GO" id="GO:0005886">
    <property type="term" value="C:plasma membrane"/>
    <property type="evidence" value="ECO:0007669"/>
    <property type="project" value="TreeGrafter"/>
</dbReference>
<dbReference type="Pfam" id="PF02361">
    <property type="entry name" value="CbiQ"/>
    <property type="match status" value="1"/>
</dbReference>
<dbReference type="AlphaFoldDB" id="A0A7W4YGH6"/>
<evidence type="ECO:0000256" key="3">
    <source>
        <dbReference type="ARBA" id="ARBA00022989"/>
    </source>
</evidence>
<comment type="caution">
    <text evidence="6">The sequence shown here is derived from an EMBL/GenBank/DDBJ whole genome shotgun (WGS) entry which is preliminary data.</text>
</comment>
<proteinExistence type="predicted"/>
<dbReference type="InterPro" id="IPR003339">
    <property type="entry name" value="ABC/ECF_trnsptr_transmembrane"/>
</dbReference>
<dbReference type="Proteomes" id="UP000545286">
    <property type="component" value="Unassembled WGS sequence"/>
</dbReference>
<protein>
    <submittedName>
        <fullName evidence="6">Energy-coupling factor transport system permease protein</fullName>
    </submittedName>
</protein>
<organism evidence="6 7">
    <name type="scientific">Pseudoclavibacter helvolus</name>
    <dbReference type="NCBI Taxonomy" id="255205"/>
    <lineage>
        <taxon>Bacteria</taxon>
        <taxon>Bacillati</taxon>
        <taxon>Actinomycetota</taxon>
        <taxon>Actinomycetes</taxon>
        <taxon>Micrococcales</taxon>
        <taxon>Microbacteriaceae</taxon>
        <taxon>Pseudoclavibacter</taxon>
    </lineage>
</organism>
<reference evidence="6 7" key="1">
    <citation type="submission" date="2020-08" db="EMBL/GenBank/DDBJ databases">
        <title>Sequencing the genomes of 1000 actinobacteria strains.</title>
        <authorList>
            <person name="Klenk H.-P."/>
        </authorList>
    </citation>
    <scope>NUCLEOTIDE SEQUENCE [LARGE SCALE GENOMIC DNA]</scope>
    <source>
        <strain evidence="6 7">DSM 20419</strain>
    </source>
</reference>
<name>A0A7W4YGH6_9MICO</name>
<dbReference type="OrthoDB" id="92887at2"/>
<evidence type="ECO:0000256" key="5">
    <source>
        <dbReference type="SAM" id="Phobius"/>
    </source>
</evidence>
<accession>A0A7W4YGH6</accession>
<dbReference type="CDD" id="cd16914">
    <property type="entry name" value="EcfT"/>
    <property type="match status" value="1"/>
</dbReference>
<keyword evidence="4 5" id="KW-0472">Membrane</keyword>
<dbReference type="EMBL" id="JACHWJ010000006">
    <property type="protein sequence ID" value="MBB2959312.1"/>
    <property type="molecule type" value="Genomic_DNA"/>
</dbReference>